<protein>
    <submittedName>
        <fullName evidence="3">Porin family protein</fullName>
    </submittedName>
</protein>
<keyword evidence="1" id="KW-0732">Signal</keyword>
<accession>A0ABS9EEA8</accession>
<name>A0ABS9EEA8_9FLAO</name>
<dbReference type="InterPro" id="IPR011250">
    <property type="entry name" value="OMP/PagP_B-barrel"/>
</dbReference>
<dbReference type="Pfam" id="PF13505">
    <property type="entry name" value="OMP_b-brl"/>
    <property type="match status" value="1"/>
</dbReference>
<evidence type="ECO:0000259" key="2">
    <source>
        <dbReference type="Pfam" id="PF13505"/>
    </source>
</evidence>
<proteinExistence type="predicted"/>
<organism evidence="3 4">
    <name type="scientific">Gillisia lutea</name>
    <dbReference type="NCBI Taxonomy" id="2909668"/>
    <lineage>
        <taxon>Bacteria</taxon>
        <taxon>Pseudomonadati</taxon>
        <taxon>Bacteroidota</taxon>
        <taxon>Flavobacteriia</taxon>
        <taxon>Flavobacteriales</taxon>
        <taxon>Flavobacteriaceae</taxon>
        <taxon>Gillisia</taxon>
    </lineage>
</organism>
<reference evidence="3" key="1">
    <citation type="submission" date="2022-01" db="EMBL/GenBank/DDBJ databases">
        <title>Gillisia lutea sp. nov., isolated from marine plastic residues from the Malvarosa beach (Valencia, Spain).</title>
        <authorList>
            <person name="Vidal-Verdu A."/>
            <person name="Molina-Menor E."/>
            <person name="Satari L."/>
            <person name="Pascual J."/>
            <person name="Pereto J."/>
            <person name="Porcar M."/>
        </authorList>
    </citation>
    <scope>NUCLEOTIDE SEQUENCE</scope>
    <source>
        <strain evidence="3">M10.2A</strain>
    </source>
</reference>
<dbReference type="InterPro" id="IPR027385">
    <property type="entry name" value="Beta-barrel_OMP"/>
</dbReference>
<dbReference type="Gene3D" id="2.40.160.20">
    <property type="match status" value="1"/>
</dbReference>
<dbReference type="RefSeq" id="WP_236132379.1">
    <property type="nucleotide sequence ID" value="NZ_JAKGTH010000006.1"/>
</dbReference>
<keyword evidence="4" id="KW-1185">Reference proteome</keyword>
<dbReference type="Proteomes" id="UP001179363">
    <property type="component" value="Unassembled WGS sequence"/>
</dbReference>
<evidence type="ECO:0000313" key="4">
    <source>
        <dbReference type="Proteomes" id="UP001179363"/>
    </source>
</evidence>
<gene>
    <name evidence="3" type="ORF">L1I30_00985</name>
</gene>
<evidence type="ECO:0000256" key="1">
    <source>
        <dbReference type="ARBA" id="ARBA00022729"/>
    </source>
</evidence>
<comment type="caution">
    <text evidence="3">The sequence shown here is derived from an EMBL/GenBank/DDBJ whole genome shotgun (WGS) entry which is preliminary data.</text>
</comment>
<dbReference type="EMBL" id="JAKGTH010000006">
    <property type="protein sequence ID" value="MCF4100229.1"/>
    <property type="molecule type" value="Genomic_DNA"/>
</dbReference>
<feature type="domain" description="Outer membrane protein beta-barrel" evidence="2">
    <location>
        <begin position="26"/>
        <end position="191"/>
    </location>
</feature>
<evidence type="ECO:0000313" key="3">
    <source>
        <dbReference type="EMBL" id="MCF4100229.1"/>
    </source>
</evidence>
<sequence>MKLKVVMKSTLSIFFLSIFLMFSGLLYAQEKWNLNFRPAVNFATQDVGDAEIKTGFGFEFTVGYKIVRPLTAYVGWGWNQFTAEESFAGINADIEETGYVFGLQFNLPVKSSKMHYWVSGGGIYNHIETENSSGDLKFNTDHKIGFQIAAGLKFVIAETWRLSPDVRYRSLSTTIKSENIDLELSYLSFGIGLSKAF</sequence>
<dbReference type="SUPFAM" id="SSF56925">
    <property type="entry name" value="OMPA-like"/>
    <property type="match status" value="1"/>
</dbReference>